<accession>A0A810L1N4</accession>
<dbReference type="EMBL" id="AP023354">
    <property type="protein sequence ID" value="BCJ28805.1"/>
    <property type="molecule type" value="Genomic_DNA"/>
</dbReference>
<dbReference type="Proteomes" id="UP000680750">
    <property type="component" value="Chromosome"/>
</dbReference>
<sequence>MATVEIDGNTLVVEIEGLDRLWALRSRLEIPLANVRGATIDPGVNKEPKGVRTAGTHMPGVITAGSFRVGGDRVFWDVRDPAKAIVIELRDDRYARLIIQVPDPHAAVTLIERAIIRRRAS</sequence>
<reference evidence="1" key="1">
    <citation type="submission" date="2020-08" db="EMBL/GenBank/DDBJ databases">
        <title>Whole genome shotgun sequence of Actinocatenispora sera NBRC 101916.</title>
        <authorList>
            <person name="Komaki H."/>
            <person name="Tamura T."/>
        </authorList>
    </citation>
    <scope>NUCLEOTIDE SEQUENCE</scope>
    <source>
        <strain evidence="1">NBRC 101916</strain>
    </source>
</reference>
<dbReference type="RefSeq" id="WP_030448508.1">
    <property type="nucleotide sequence ID" value="NZ_AP023354.1"/>
</dbReference>
<gene>
    <name evidence="1" type="ORF">Asera_29130</name>
</gene>
<evidence type="ECO:0000313" key="1">
    <source>
        <dbReference type="EMBL" id="BCJ28805.1"/>
    </source>
</evidence>
<organism evidence="1 2">
    <name type="scientific">Actinocatenispora sera</name>
    <dbReference type="NCBI Taxonomy" id="390989"/>
    <lineage>
        <taxon>Bacteria</taxon>
        <taxon>Bacillati</taxon>
        <taxon>Actinomycetota</taxon>
        <taxon>Actinomycetes</taxon>
        <taxon>Micromonosporales</taxon>
        <taxon>Micromonosporaceae</taxon>
        <taxon>Actinocatenispora</taxon>
    </lineage>
</organism>
<dbReference type="OrthoDB" id="530515at2"/>
<dbReference type="AlphaFoldDB" id="A0A810L1N4"/>
<proteinExistence type="predicted"/>
<dbReference type="KEGG" id="aser:Asera_29130"/>
<protein>
    <submittedName>
        <fullName evidence="1">Uncharacterized protein</fullName>
    </submittedName>
</protein>
<keyword evidence="2" id="KW-1185">Reference proteome</keyword>
<name>A0A810L1N4_9ACTN</name>
<evidence type="ECO:0000313" key="2">
    <source>
        <dbReference type="Proteomes" id="UP000680750"/>
    </source>
</evidence>